<proteinExistence type="inferred from homology"/>
<dbReference type="OrthoDB" id="3018488at2759"/>
<organism evidence="10 11">
    <name type="scientific">Tricholomella constricta</name>
    <dbReference type="NCBI Taxonomy" id="117010"/>
    <lineage>
        <taxon>Eukaryota</taxon>
        <taxon>Fungi</taxon>
        <taxon>Dikarya</taxon>
        <taxon>Basidiomycota</taxon>
        <taxon>Agaricomycotina</taxon>
        <taxon>Agaricomycetes</taxon>
        <taxon>Agaricomycetidae</taxon>
        <taxon>Agaricales</taxon>
        <taxon>Tricholomatineae</taxon>
        <taxon>Lyophyllaceae</taxon>
        <taxon>Tricholomella</taxon>
    </lineage>
</organism>
<comment type="function">
    <text evidence="1">May be involved in a process influencing telomere capping.</text>
</comment>
<sequence>MLTKVLMDTKNTFFADAKQFYGRTSAARMQGASTQYSSARFAQFGAGYYGERGYQIIFTALQHRFSFSIDKAHIHPLSQDTFLREVLVPEAAVLIIQEDLRLSRFQAIETLRASHTFGNMLHPIDDTCSIVHAATRRGMYIFRCLQPLFRFWQASKTLLDFETWAKEQNDKEEEHRVKQEEMDFDVVYNKSQESGTGIEGNPIDLTLDLS</sequence>
<keyword evidence="11" id="KW-1185">Reference proteome</keyword>
<evidence type="ECO:0000256" key="1">
    <source>
        <dbReference type="ARBA" id="ARBA00002738"/>
    </source>
</evidence>
<evidence type="ECO:0000256" key="2">
    <source>
        <dbReference type="ARBA" id="ARBA00004123"/>
    </source>
</evidence>
<keyword evidence="6" id="KW-0963">Cytoplasm</keyword>
<dbReference type="EMBL" id="JAACJP010000028">
    <property type="protein sequence ID" value="KAF5376448.1"/>
    <property type="molecule type" value="Genomic_DNA"/>
</dbReference>
<evidence type="ECO:0000313" key="11">
    <source>
        <dbReference type="Proteomes" id="UP000565441"/>
    </source>
</evidence>
<comment type="subcellular location">
    <subcellularLocation>
        <location evidence="3">Cytoplasm</location>
    </subcellularLocation>
    <subcellularLocation>
        <location evidence="2">Nucleus</location>
    </subcellularLocation>
</comment>
<comment type="caution">
    <text evidence="10">The sequence shown here is derived from an EMBL/GenBank/DDBJ whole genome shotgun (WGS) entry which is preliminary data.</text>
</comment>
<protein>
    <recommendedName>
        <fullName evidence="5">Restriction of telomere capping protein 4</fullName>
    </recommendedName>
</protein>
<dbReference type="Pfam" id="PF14474">
    <property type="entry name" value="RTC4"/>
    <property type="match status" value="1"/>
</dbReference>
<dbReference type="EMBL" id="JAACJP010000028">
    <property type="protein sequence ID" value="KAF5376408.1"/>
    <property type="molecule type" value="Genomic_DNA"/>
</dbReference>
<evidence type="ECO:0000256" key="7">
    <source>
        <dbReference type="ARBA" id="ARBA00023242"/>
    </source>
</evidence>
<dbReference type="InterPro" id="IPR039024">
    <property type="entry name" value="RTC4"/>
</dbReference>
<gene>
    <name evidence="9" type="ORF">D9615_008612</name>
    <name evidence="10" type="ORF">D9615_008616</name>
</gene>
<evidence type="ECO:0000313" key="9">
    <source>
        <dbReference type="EMBL" id="KAF5376408.1"/>
    </source>
</evidence>
<dbReference type="AlphaFoldDB" id="A0A8H5M0L1"/>
<keyword evidence="7" id="KW-0539">Nucleus</keyword>
<dbReference type="GO" id="GO:0005737">
    <property type="term" value="C:cytoplasm"/>
    <property type="evidence" value="ECO:0007669"/>
    <property type="project" value="UniProtKB-SubCell"/>
</dbReference>
<feature type="domain" description="Restriction of telomere capping protein 4 C-terminal" evidence="8">
    <location>
        <begin position="6"/>
        <end position="124"/>
    </location>
</feature>
<evidence type="ECO:0000256" key="3">
    <source>
        <dbReference type="ARBA" id="ARBA00004496"/>
    </source>
</evidence>
<evidence type="ECO:0000259" key="8">
    <source>
        <dbReference type="SMART" id="SM01312"/>
    </source>
</evidence>
<comment type="similarity">
    <text evidence="4">Belongs to the RTC4 family.</text>
</comment>
<evidence type="ECO:0000256" key="5">
    <source>
        <dbReference type="ARBA" id="ARBA00015162"/>
    </source>
</evidence>
<dbReference type="GO" id="GO:0005634">
    <property type="term" value="C:nucleus"/>
    <property type="evidence" value="ECO:0007669"/>
    <property type="project" value="UniProtKB-SubCell"/>
</dbReference>
<dbReference type="PANTHER" id="PTHR41391:SF1">
    <property type="entry name" value="RESTRICTION OF TELOMERE CAPPING PROTEIN 4"/>
    <property type="match status" value="1"/>
</dbReference>
<reference evidence="10 11" key="1">
    <citation type="journal article" date="2020" name="ISME J.">
        <title>Uncovering the hidden diversity of litter-decomposition mechanisms in mushroom-forming fungi.</title>
        <authorList>
            <person name="Floudas D."/>
            <person name="Bentzer J."/>
            <person name="Ahren D."/>
            <person name="Johansson T."/>
            <person name="Persson P."/>
            <person name="Tunlid A."/>
        </authorList>
    </citation>
    <scope>NUCLEOTIDE SEQUENCE [LARGE SCALE GENOMIC DNA]</scope>
    <source>
        <strain evidence="10 11">CBS 661.87</strain>
    </source>
</reference>
<evidence type="ECO:0000256" key="4">
    <source>
        <dbReference type="ARBA" id="ARBA00009461"/>
    </source>
</evidence>
<dbReference type="SMART" id="SM01312">
    <property type="entry name" value="RTC4"/>
    <property type="match status" value="1"/>
</dbReference>
<name>A0A8H5M0L1_9AGAR</name>
<accession>A0A8H5M0L1</accession>
<evidence type="ECO:0000313" key="10">
    <source>
        <dbReference type="EMBL" id="KAF5376448.1"/>
    </source>
</evidence>
<dbReference type="PANTHER" id="PTHR41391">
    <property type="entry name" value="RESTRICTION OF TELOMERE CAPPING PROTEIN 4"/>
    <property type="match status" value="1"/>
</dbReference>
<dbReference type="InterPro" id="IPR028094">
    <property type="entry name" value="RTC4_C"/>
</dbReference>
<dbReference type="Proteomes" id="UP000565441">
    <property type="component" value="Unassembled WGS sequence"/>
</dbReference>
<evidence type="ECO:0000256" key="6">
    <source>
        <dbReference type="ARBA" id="ARBA00022490"/>
    </source>
</evidence>